<accession>A0A9D1XPK3</accession>
<comment type="caution">
    <text evidence="1">The sequence shown here is derived from an EMBL/GenBank/DDBJ whole genome shotgun (WGS) entry which is preliminary data.</text>
</comment>
<evidence type="ECO:0000313" key="2">
    <source>
        <dbReference type="Proteomes" id="UP000823847"/>
    </source>
</evidence>
<reference evidence="1" key="2">
    <citation type="submission" date="2021-04" db="EMBL/GenBank/DDBJ databases">
        <authorList>
            <person name="Gilroy R."/>
        </authorList>
    </citation>
    <scope>NUCLEOTIDE SEQUENCE</scope>
    <source>
        <strain evidence="1">ChiHecec2B26-12326</strain>
    </source>
</reference>
<dbReference type="Pfam" id="PF06293">
    <property type="entry name" value="Kdo"/>
    <property type="match status" value="1"/>
</dbReference>
<dbReference type="SUPFAM" id="SSF56112">
    <property type="entry name" value="Protein kinase-like (PK-like)"/>
    <property type="match status" value="1"/>
</dbReference>
<dbReference type="AlphaFoldDB" id="A0A9D1XPK3"/>
<dbReference type="GO" id="GO:0004672">
    <property type="term" value="F:protein kinase activity"/>
    <property type="evidence" value="ECO:0007669"/>
    <property type="project" value="InterPro"/>
</dbReference>
<dbReference type="InterPro" id="IPR008266">
    <property type="entry name" value="Tyr_kinase_AS"/>
</dbReference>
<reference evidence="1" key="1">
    <citation type="journal article" date="2021" name="PeerJ">
        <title>Extensive microbial diversity within the chicken gut microbiome revealed by metagenomics and culture.</title>
        <authorList>
            <person name="Gilroy R."/>
            <person name="Ravi A."/>
            <person name="Getino M."/>
            <person name="Pursley I."/>
            <person name="Horton D.L."/>
            <person name="Alikhan N.F."/>
            <person name="Baker D."/>
            <person name="Gharbi K."/>
            <person name="Hall N."/>
            <person name="Watson M."/>
            <person name="Adriaenssens E.M."/>
            <person name="Foster-Nyarko E."/>
            <person name="Jarju S."/>
            <person name="Secka A."/>
            <person name="Antonio M."/>
            <person name="Oren A."/>
            <person name="Chaudhuri R.R."/>
            <person name="La Ragione R."/>
            <person name="Hildebrand F."/>
            <person name="Pallen M.J."/>
        </authorList>
    </citation>
    <scope>NUCLEOTIDE SEQUENCE</scope>
    <source>
        <strain evidence="1">ChiHecec2B26-12326</strain>
    </source>
</reference>
<dbReference type="EMBL" id="DXEN01000008">
    <property type="protein sequence ID" value="HIX85218.1"/>
    <property type="molecule type" value="Genomic_DNA"/>
</dbReference>
<keyword evidence="1" id="KW-0808">Transferase</keyword>
<organism evidence="1 2">
    <name type="scientific">Candidatus Parabacteroides intestinigallinarum</name>
    <dbReference type="NCBI Taxonomy" id="2838722"/>
    <lineage>
        <taxon>Bacteria</taxon>
        <taxon>Pseudomonadati</taxon>
        <taxon>Bacteroidota</taxon>
        <taxon>Bacteroidia</taxon>
        <taxon>Bacteroidales</taxon>
        <taxon>Tannerellaceae</taxon>
        <taxon>Parabacteroides</taxon>
    </lineage>
</organism>
<dbReference type="InterPro" id="IPR011009">
    <property type="entry name" value="Kinase-like_dom_sf"/>
</dbReference>
<sequence length="234" mass="27777">MRRIVINPSYGELTEFIHALPASFEFQGEVIFQGRNVLKRFWAGGRSLIVKRFRRPHWLNRFVYVTLRASKAARSYRNGMRLEEWGIRTPAPVAYIEERYCGLTDSYYITLEERGMREIRCFCPGYWKGEPLEVLDAFGEYSARLHQRGVLHKDYSPGNILFNSEDGRIEFSLVDINRMRFGPVTEEEGYQNLSRLWFDNASYQRVAYAYAREAGIAPEHAWERIRWYKDKFMR</sequence>
<gene>
    <name evidence="1" type="ORF">H9848_01215</name>
</gene>
<name>A0A9D1XPK3_9BACT</name>
<evidence type="ECO:0000313" key="1">
    <source>
        <dbReference type="EMBL" id="HIX85218.1"/>
    </source>
</evidence>
<dbReference type="Proteomes" id="UP000823847">
    <property type="component" value="Unassembled WGS sequence"/>
</dbReference>
<proteinExistence type="predicted"/>
<dbReference type="Gene3D" id="1.10.510.10">
    <property type="entry name" value="Transferase(Phosphotransferase) domain 1"/>
    <property type="match status" value="1"/>
</dbReference>
<dbReference type="PROSITE" id="PS00109">
    <property type="entry name" value="PROTEIN_KINASE_TYR"/>
    <property type="match status" value="1"/>
</dbReference>
<keyword evidence="1" id="KW-0418">Kinase</keyword>
<protein>
    <submittedName>
        <fullName evidence="1">Lipopolysaccharide kinase InaA family protein</fullName>
    </submittedName>
</protein>